<dbReference type="PANTHER" id="PTHR35385">
    <property type="entry name" value="PROTEIN B, PUTATIVE-RELATED-RELATED"/>
    <property type="match status" value="1"/>
</dbReference>
<organism evidence="2 3">
    <name type="scientific">Diaphorina citri</name>
    <name type="common">Asian citrus psyllid</name>
    <dbReference type="NCBI Taxonomy" id="121845"/>
    <lineage>
        <taxon>Eukaryota</taxon>
        <taxon>Metazoa</taxon>
        <taxon>Ecdysozoa</taxon>
        <taxon>Arthropoda</taxon>
        <taxon>Hexapoda</taxon>
        <taxon>Insecta</taxon>
        <taxon>Pterygota</taxon>
        <taxon>Neoptera</taxon>
        <taxon>Paraneoptera</taxon>
        <taxon>Hemiptera</taxon>
        <taxon>Sternorrhyncha</taxon>
        <taxon>Psylloidea</taxon>
        <taxon>Psyllidae</taxon>
        <taxon>Diaphorininae</taxon>
        <taxon>Diaphorina</taxon>
    </lineage>
</organism>
<sequence>MKRSKDVYFEEYPCQVDIRWCHNHSLDNAEAMRFKPQSAQLKEKFMEFFKKGHTPSSAYETHLLDLQNEHTPETFFQAMADGSLCPTKKWCYDTYYKLFGEKYGDATGDGMVESLRQAVETYNASTKDKCAVLSEDGGLSVVICSPLSKRVLSHMDVETLYVDSSGNMDRHNTRVFVINTSSAAGALPIGIFLTFSECEEAITKALHTFMDLVNADYKCEPKCIITDDCAALRNSLRSVFPNSTVLLCKFHVLQSVWRYVCDGKNSIHKNDRQFLYQKFQNLLNAKTEENFTELYHRLLENNTAKKYGHFIKYLQRYGDRRNEWCMFARSTLMLRSNHTNNYSEATFRVIKDKILKRMKAFSVVHLFDFMINAVPQYYELKLLTIVNNRVEVKILYQFKCN</sequence>
<dbReference type="KEGG" id="dci:108253447"/>
<dbReference type="STRING" id="121845.A0A1S4EL71"/>
<dbReference type="PANTHER" id="PTHR35385:SF2">
    <property type="entry name" value="PROTEIN B, PUTATIVE-RELATED"/>
    <property type="match status" value="1"/>
</dbReference>
<reference evidence="3" key="1">
    <citation type="submission" date="2025-08" db="UniProtKB">
        <authorList>
            <consortium name="RefSeq"/>
        </authorList>
    </citation>
    <scope>IDENTIFICATION</scope>
</reference>
<evidence type="ECO:0000259" key="1">
    <source>
        <dbReference type="Pfam" id="PF10551"/>
    </source>
</evidence>
<evidence type="ECO:0000313" key="3">
    <source>
        <dbReference type="RefSeq" id="XP_017302911.2"/>
    </source>
</evidence>
<accession>A0A1S4EL71</accession>
<gene>
    <name evidence="3" type="primary">LOC108253447</name>
</gene>
<dbReference type="Proteomes" id="UP000079169">
    <property type="component" value="Unplaced"/>
</dbReference>
<dbReference type="GeneID" id="108253447"/>
<protein>
    <submittedName>
        <fullName evidence="3">Uncharacterized protein LOC108253447</fullName>
    </submittedName>
</protein>
<dbReference type="RefSeq" id="XP_017302911.2">
    <property type="nucleotide sequence ID" value="XM_017447422.2"/>
</dbReference>
<dbReference type="InterPro" id="IPR018289">
    <property type="entry name" value="MULE_transposase_dom"/>
</dbReference>
<dbReference type="AlphaFoldDB" id="A0A1S4EL71"/>
<dbReference type="Pfam" id="PF10551">
    <property type="entry name" value="MULE"/>
    <property type="match status" value="1"/>
</dbReference>
<proteinExistence type="predicted"/>
<name>A0A1S4EL71_DIACI</name>
<feature type="domain" description="MULE transposase" evidence="1">
    <location>
        <begin position="180"/>
        <end position="254"/>
    </location>
</feature>
<keyword evidence="2" id="KW-1185">Reference proteome</keyword>
<evidence type="ECO:0000313" key="2">
    <source>
        <dbReference type="Proteomes" id="UP000079169"/>
    </source>
</evidence>
<dbReference type="PaxDb" id="121845-A0A1S4EL71"/>